<protein>
    <submittedName>
        <fullName evidence="2">Uncharacterized protein</fullName>
    </submittedName>
</protein>
<feature type="region of interest" description="Disordered" evidence="1">
    <location>
        <begin position="28"/>
        <end position="72"/>
    </location>
</feature>
<dbReference type="AlphaFoldDB" id="A0A0J9SF83"/>
<name>A0A0J9SF83_PLAVI</name>
<organism evidence="2 3">
    <name type="scientific">Plasmodium vivax India VII</name>
    <dbReference type="NCBI Taxonomy" id="1077284"/>
    <lineage>
        <taxon>Eukaryota</taxon>
        <taxon>Sar</taxon>
        <taxon>Alveolata</taxon>
        <taxon>Apicomplexa</taxon>
        <taxon>Aconoidasida</taxon>
        <taxon>Haemosporida</taxon>
        <taxon>Plasmodiidae</taxon>
        <taxon>Plasmodium</taxon>
        <taxon>Plasmodium (Plasmodium)</taxon>
    </lineage>
</organism>
<feature type="compositionally biased region" description="Polar residues" evidence="1">
    <location>
        <begin position="36"/>
        <end position="61"/>
    </location>
</feature>
<reference evidence="2 3" key="1">
    <citation type="submission" date="2011-08" db="EMBL/GenBank/DDBJ databases">
        <title>The Genome Sequence of Plasmodium vivax India VII.</title>
        <authorList>
            <consortium name="The Broad Institute Genome Sequencing Platform"/>
            <consortium name="The Broad Institute Genome Sequencing Center for Infectious Disease"/>
            <person name="Neafsey D."/>
            <person name="Carlton J."/>
            <person name="Barnwell J."/>
            <person name="Collins W."/>
            <person name="Escalante A."/>
            <person name="Mullikin J."/>
            <person name="Saul A."/>
            <person name="Guigo R."/>
            <person name="Camara F."/>
            <person name="Young S.K."/>
            <person name="Zeng Q."/>
            <person name="Gargeya S."/>
            <person name="Fitzgerald M."/>
            <person name="Haas B."/>
            <person name="Abouelleil A."/>
            <person name="Alvarado L."/>
            <person name="Arachchi H.M."/>
            <person name="Berlin A."/>
            <person name="Brown A."/>
            <person name="Chapman S.B."/>
            <person name="Chen Z."/>
            <person name="Dunbar C."/>
            <person name="Freedman E."/>
            <person name="Gearin G."/>
            <person name="Gellesch M."/>
            <person name="Goldberg J."/>
            <person name="Griggs A."/>
            <person name="Gujja S."/>
            <person name="Heiman D."/>
            <person name="Howarth C."/>
            <person name="Larson L."/>
            <person name="Lui A."/>
            <person name="MacDonald P.J.P."/>
            <person name="Montmayeur A."/>
            <person name="Murphy C."/>
            <person name="Neiman D."/>
            <person name="Pearson M."/>
            <person name="Priest M."/>
            <person name="Roberts A."/>
            <person name="Saif S."/>
            <person name="Shea T."/>
            <person name="Shenoy N."/>
            <person name="Sisk P."/>
            <person name="Stolte C."/>
            <person name="Sykes S."/>
            <person name="Wortman J."/>
            <person name="Nusbaum C."/>
            <person name="Birren B."/>
        </authorList>
    </citation>
    <scope>NUCLEOTIDE SEQUENCE [LARGE SCALE GENOMIC DNA]</scope>
    <source>
        <strain evidence="2 3">India VII</strain>
    </source>
</reference>
<gene>
    <name evidence="2" type="ORF">PVIIG_04699</name>
</gene>
<sequence>MKLLQKCRIVHVAKQLLPPRRVKIRAHGTAVREKCTGSSTPPRGASHTPSANTPRGNTPSENAPKGNTPGQSELVRQIRKSCRKDDLCSIYKFCDQFLHLLKLKQIKEDDFSIVIHLLSKKKMHDNSFWRRIASTENVNFIFNMNLKQIILTFNSIANSYRYLSLTFLNEFTQKFIFVLKCQRKLLSLSRGRKAVRQRASDPLTRDSYPSYDESRHTNFQPLSNLTYHKGGTKIKVDDYANEFASLNITKENPTWNTLFHKNDDQNVGPLLRNRKNHLNGLDLTLACNTYSKLNHVENLQNVEELKQIMYKLFLYFLFFNKINCDHLILFMYSYTRVRGCIHTSVLLKVQKVLLSPPNGLHHHFQKLLTVHTLDVGSLNMLMSVLQRGNVKDEMICKEMILSVVINLNLKNEKRTKMKGSVLSGEDNNCADCLNHFEDALGHSPRYAPSNSNDTDEGTHELVTACTLPHGDHSEMLKKRQTLLEHFTNKDYTYVAEKDHPLVKLKRKDFCFLVYNINKLKIKNYYNVYDYIKQELSASLPCMNVYSCCIMLDCLINLNILDQKLFKKMLTSLKILFDKNHYNEKDVTDIFECLCRYDQKNSAHHNEICNFLQWLFLKVQIKLQKYNYTNLISIFCCASHFNVLFPNSVLQDLCIDVLNNFQSMDIKLLLPLLYFLKSKNYEINIFFFNTITEKVLSKMNDAHTFFYLFYILSSFASETLQKETPILIRLANLLQRNEKMLTVEQKLTIALHTVVTPVLMLNETFLLFCERAFVDILRAAHEGHTQLKGSNQLYTTSKVTPPKWNNSFAPYFTSSDNHTNFYFNTKLGGTELEVFLFLLLSDVYQKKRLLFKKGDCLTAQGEKNKHTNLQGSQVSTRKLDVLFNFIYIKLESDGLSYFLKNNIHSFDRQFCAKRLDTQKAHKYSPIFNSSKYANEEGKNNGRTLHIFNNEMREHFPNLEETLFNVIKTCYEDFFIYTFFVKKKDKQFANYWSQNERCTYADSFLLHRNDSLIIKLKKNMFINSMHIPYVLKPFL</sequence>
<evidence type="ECO:0000256" key="1">
    <source>
        <dbReference type="SAM" id="MobiDB-lite"/>
    </source>
</evidence>
<evidence type="ECO:0000313" key="3">
    <source>
        <dbReference type="Proteomes" id="UP000053562"/>
    </source>
</evidence>
<dbReference type="OrthoDB" id="377793at2759"/>
<dbReference type="Proteomes" id="UP000053562">
    <property type="component" value="Unassembled WGS sequence"/>
</dbReference>
<evidence type="ECO:0000313" key="2">
    <source>
        <dbReference type="EMBL" id="KMZ81610.1"/>
    </source>
</evidence>
<accession>A0A0J9SF83</accession>
<dbReference type="EMBL" id="KQ234239">
    <property type="protein sequence ID" value="KMZ81610.1"/>
    <property type="molecule type" value="Genomic_DNA"/>
</dbReference>
<proteinExistence type="predicted"/>